<dbReference type="InterPro" id="IPR037401">
    <property type="entry name" value="SnoaL-like"/>
</dbReference>
<dbReference type="Pfam" id="PF13577">
    <property type="entry name" value="SnoaL_4"/>
    <property type="match status" value="1"/>
</dbReference>
<comment type="caution">
    <text evidence="2">The sequence shown here is derived from an EMBL/GenBank/DDBJ whole genome shotgun (WGS) entry which is preliminary data.</text>
</comment>
<dbReference type="Proteomes" id="UP000318578">
    <property type="component" value="Unassembled WGS sequence"/>
</dbReference>
<dbReference type="InterPro" id="IPR032710">
    <property type="entry name" value="NTF2-like_dom_sf"/>
</dbReference>
<dbReference type="OrthoDB" id="4941530at2"/>
<proteinExistence type="predicted"/>
<dbReference type="AlphaFoldDB" id="A0A557ZS31"/>
<name>A0A557ZS31_9PSEU</name>
<feature type="domain" description="SnoaL-like" evidence="1">
    <location>
        <begin position="5"/>
        <end position="128"/>
    </location>
</feature>
<evidence type="ECO:0000259" key="1">
    <source>
        <dbReference type="Pfam" id="PF13577"/>
    </source>
</evidence>
<accession>A0A557ZS31</accession>
<dbReference type="EMBL" id="VJZA01000128">
    <property type="protein sequence ID" value="TVT14827.1"/>
    <property type="molecule type" value="Genomic_DNA"/>
</dbReference>
<keyword evidence="3" id="KW-1185">Reference proteome</keyword>
<protein>
    <submittedName>
        <fullName evidence="2">Nuclear transport factor 2 family protein</fullName>
    </submittedName>
</protein>
<dbReference type="SUPFAM" id="SSF54427">
    <property type="entry name" value="NTF2-like"/>
    <property type="match status" value="1"/>
</dbReference>
<dbReference type="Gene3D" id="3.10.450.50">
    <property type="match status" value="1"/>
</dbReference>
<evidence type="ECO:0000313" key="3">
    <source>
        <dbReference type="Proteomes" id="UP000318578"/>
    </source>
</evidence>
<reference evidence="2 3" key="1">
    <citation type="submission" date="2019-07" db="EMBL/GenBank/DDBJ databases">
        <title>New species of Amycolatopsis and Streptomyces.</title>
        <authorList>
            <person name="Duangmal K."/>
            <person name="Teo W.F.A."/>
            <person name="Lipun K."/>
        </authorList>
    </citation>
    <scope>NUCLEOTIDE SEQUENCE [LARGE SCALE GENOMIC DNA]</scope>
    <source>
        <strain evidence="2 3">JCM 30562</strain>
    </source>
</reference>
<gene>
    <name evidence="2" type="ORF">FNH06_37145</name>
</gene>
<dbReference type="RefSeq" id="WP_144645526.1">
    <property type="nucleotide sequence ID" value="NZ_BNAX01000023.1"/>
</dbReference>
<sequence length="161" mass="18363">MDLVALEEIKRVKHRYLRCVDLKLWDDVADTFAPEATASYGTPTYGEPIALTGRAAITAFLREKLGGNIITTHFAVQPEIEIDGDTASGTWPFEDTVIATEHQVVIKGAAVYEDRYRRCEDGRWRITHTGYTRTYEFVLPLKDLPNLRFTANRWADHENAF</sequence>
<organism evidence="2 3">
    <name type="scientific">Amycolatopsis acidiphila</name>
    <dbReference type="NCBI Taxonomy" id="715473"/>
    <lineage>
        <taxon>Bacteria</taxon>
        <taxon>Bacillati</taxon>
        <taxon>Actinomycetota</taxon>
        <taxon>Actinomycetes</taxon>
        <taxon>Pseudonocardiales</taxon>
        <taxon>Pseudonocardiaceae</taxon>
        <taxon>Amycolatopsis</taxon>
    </lineage>
</organism>
<evidence type="ECO:0000313" key="2">
    <source>
        <dbReference type="EMBL" id="TVT14827.1"/>
    </source>
</evidence>